<dbReference type="PROSITE" id="PS50011">
    <property type="entry name" value="PROTEIN_KINASE_DOM"/>
    <property type="match status" value="1"/>
</dbReference>
<dbReference type="InterPro" id="IPR001245">
    <property type="entry name" value="Ser-Thr/Tyr_kinase_cat_dom"/>
</dbReference>
<evidence type="ECO:0000313" key="5">
    <source>
        <dbReference type="Proteomes" id="UP000620124"/>
    </source>
</evidence>
<dbReference type="SUPFAM" id="SSF56112">
    <property type="entry name" value="Protein kinase-like (PK-like)"/>
    <property type="match status" value="1"/>
</dbReference>
<dbReference type="InterPro" id="IPR011009">
    <property type="entry name" value="Kinase-like_dom_sf"/>
</dbReference>
<keyword evidence="2" id="KW-0732">Signal</keyword>
<feature type="domain" description="Protein kinase" evidence="3">
    <location>
        <begin position="569"/>
        <end position="849"/>
    </location>
</feature>
<comment type="caution">
    <text evidence="4">The sequence shown here is derived from an EMBL/GenBank/DDBJ whole genome shotgun (WGS) entry which is preliminary data.</text>
</comment>
<proteinExistence type="predicted"/>
<dbReference type="EMBL" id="JACAZI010000005">
    <property type="protein sequence ID" value="KAF7359797.1"/>
    <property type="molecule type" value="Genomic_DNA"/>
</dbReference>
<dbReference type="InterPro" id="IPR051681">
    <property type="entry name" value="Ser/Thr_Kinases-Pseudokinases"/>
</dbReference>
<keyword evidence="5" id="KW-1185">Reference proteome</keyword>
<gene>
    <name evidence="4" type="ORF">MVEN_00704900</name>
</gene>
<keyword evidence="1" id="KW-0812">Transmembrane</keyword>
<evidence type="ECO:0000256" key="1">
    <source>
        <dbReference type="SAM" id="Phobius"/>
    </source>
</evidence>
<feature type="chain" id="PRO_5034897845" description="Protein kinase domain-containing protein" evidence="2">
    <location>
        <begin position="19"/>
        <end position="849"/>
    </location>
</feature>
<dbReference type="Pfam" id="PF07714">
    <property type="entry name" value="PK_Tyr_Ser-Thr"/>
    <property type="match status" value="1"/>
</dbReference>
<dbReference type="PRINTS" id="PR00109">
    <property type="entry name" value="TYRKINASE"/>
</dbReference>
<organism evidence="4 5">
    <name type="scientific">Mycena venus</name>
    <dbReference type="NCBI Taxonomy" id="2733690"/>
    <lineage>
        <taxon>Eukaryota</taxon>
        <taxon>Fungi</taxon>
        <taxon>Dikarya</taxon>
        <taxon>Basidiomycota</taxon>
        <taxon>Agaricomycotina</taxon>
        <taxon>Agaricomycetes</taxon>
        <taxon>Agaricomycetidae</taxon>
        <taxon>Agaricales</taxon>
        <taxon>Marasmiineae</taxon>
        <taxon>Mycenaceae</taxon>
        <taxon>Mycena</taxon>
    </lineage>
</organism>
<keyword evidence="1" id="KW-0472">Membrane</keyword>
<evidence type="ECO:0000313" key="4">
    <source>
        <dbReference type="EMBL" id="KAF7359797.1"/>
    </source>
</evidence>
<dbReference type="PANTHER" id="PTHR44329">
    <property type="entry name" value="SERINE/THREONINE-PROTEIN KINASE TNNI3K-RELATED"/>
    <property type="match status" value="1"/>
</dbReference>
<dbReference type="Proteomes" id="UP000620124">
    <property type="component" value="Unassembled WGS sequence"/>
</dbReference>
<feature type="signal peptide" evidence="2">
    <location>
        <begin position="1"/>
        <end position="18"/>
    </location>
</feature>
<dbReference type="PROSITE" id="PS00109">
    <property type="entry name" value="PROTEIN_KINASE_TYR"/>
    <property type="match status" value="1"/>
</dbReference>
<keyword evidence="1" id="KW-1133">Transmembrane helix</keyword>
<dbReference type="GO" id="GO:0004674">
    <property type="term" value="F:protein serine/threonine kinase activity"/>
    <property type="evidence" value="ECO:0007669"/>
    <property type="project" value="TreeGrafter"/>
</dbReference>
<feature type="transmembrane region" description="Helical" evidence="1">
    <location>
        <begin position="40"/>
        <end position="63"/>
    </location>
</feature>
<protein>
    <recommendedName>
        <fullName evidence="3">Protein kinase domain-containing protein</fullName>
    </recommendedName>
</protein>
<dbReference type="InterPro" id="IPR008266">
    <property type="entry name" value="Tyr_kinase_AS"/>
</dbReference>
<dbReference type="OrthoDB" id="2999510at2759"/>
<dbReference type="Gene3D" id="1.10.510.10">
    <property type="entry name" value="Transferase(Phosphotransferase) domain 1"/>
    <property type="match status" value="1"/>
</dbReference>
<reference evidence="4" key="1">
    <citation type="submission" date="2020-05" db="EMBL/GenBank/DDBJ databases">
        <title>Mycena genomes resolve the evolution of fungal bioluminescence.</title>
        <authorList>
            <person name="Tsai I.J."/>
        </authorList>
    </citation>
    <scope>NUCLEOTIDE SEQUENCE</scope>
    <source>
        <strain evidence="4">CCC161011</strain>
    </source>
</reference>
<dbReference type="GO" id="GO:0005524">
    <property type="term" value="F:ATP binding"/>
    <property type="evidence" value="ECO:0007669"/>
    <property type="project" value="InterPro"/>
</dbReference>
<dbReference type="PANTHER" id="PTHR44329:SF261">
    <property type="entry name" value="ZINC FINGER CONTAINING PROTEIN KINASE-RELATED"/>
    <property type="match status" value="1"/>
</dbReference>
<dbReference type="InterPro" id="IPR000719">
    <property type="entry name" value="Prot_kinase_dom"/>
</dbReference>
<name>A0A8H6YJM4_9AGAR</name>
<evidence type="ECO:0000259" key="3">
    <source>
        <dbReference type="PROSITE" id="PS50011"/>
    </source>
</evidence>
<dbReference type="AlphaFoldDB" id="A0A8H6YJM4"/>
<accession>A0A8H6YJM4</accession>
<sequence>MPLSLLAIFSHIWLPASAMMAVNGVLVCRQALSHTDLPPGLIVLVLTTAFVFILRGFQFLALFTGDFFRGGTYFWCRNSITIATLLIAALCVDGALCGTDVQDIPTIPVWIIGSNLLWVIELSFGDQFPQYHCEQIALRCIEHLMSCDPIDTDPSSMIETCKAKLRNLGSYINTFLGPISLSTSAENNRQPLLPEAMGTAILDWAKDSKAQHTRKAMWCVMNDGESTTDVAGNLWRLLSDSDLRSGVALVDVSKTRSIFWPFIHGLAIASPLYRREYGLNTPPIFQSYFSFSRRKYLRPLNLYRNSAAFVESLISRPLARIRKSLRAGPGGIEAVPKTMLIVHGVSNTVQARELMAVIQDVDLSLTGSSKFLDILIVSHSSIFQTTAKKLPEIMRSIHTLHVLNSRREPSLPVFFCSASAVEPPPLCENLFSLLLDGLHRTGGELAKSLPARGPILGAFTWRNIENALFWYVLPPWVILSIREDNIKIACALENVFRSPSFKREVVQVAQEHSLAVLNLTHQVLDRGFPSNGVISDWKAFTLHAHRLINSLSATLRLLPDGISITGIVLSNSRPVDAGGFSDIYRGKYCDSAGNAVQVALKVLRFFQDHTAVALETQRKICKEALVWRYLDHDNIVQFLGVDSMTFPSPAMAIVTRWMPQGNVISYISRNSPCSPYGAQLLRDCIVGLRYLHSVAIVHGDLRGGNVLVDDNGHARLADFGLAGFVDAENTGKSSTRGGTTRWMAPELLAPPPGQPFKRTRASDIWAFGCVCCEVWTEGTAPFPHIPTDPAILIAFSKHPAPREMPYLTIPVDKGGNRMPDFLWEVTQSCWEEQASARPTAEETAERLTT</sequence>
<evidence type="ECO:0000256" key="2">
    <source>
        <dbReference type="SAM" id="SignalP"/>
    </source>
</evidence>